<dbReference type="InterPro" id="IPR036761">
    <property type="entry name" value="TTHA0802/YceI-like_sf"/>
</dbReference>
<evidence type="ECO:0000313" key="4">
    <source>
        <dbReference type="Proteomes" id="UP000029998"/>
    </source>
</evidence>
<dbReference type="AlphaFoldDB" id="A0A0A0EY12"/>
<dbReference type="Proteomes" id="UP000029998">
    <property type="component" value="Unassembled WGS sequence"/>
</dbReference>
<proteinExistence type="predicted"/>
<keyword evidence="1" id="KW-0732">Signal</keyword>
<dbReference type="Pfam" id="PF04264">
    <property type="entry name" value="YceI"/>
    <property type="match status" value="1"/>
</dbReference>
<feature type="signal peptide" evidence="1">
    <location>
        <begin position="1"/>
        <end position="25"/>
    </location>
</feature>
<dbReference type="PANTHER" id="PTHR34406">
    <property type="entry name" value="PROTEIN YCEI"/>
    <property type="match status" value="1"/>
</dbReference>
<feature type="domain" description="Lipid/polyisoprenoid-binding YceI-like" evidence="2">
    <location>
        <begin position="25"/>
        <end position="185"/>
    </location>
</feature>
<reference evidence="3 4" key="1">
    <citation type="submission" date="2013-08" db="EMBL/GenBank/DDBJ databases">
        <title>Genome sequencing of Lysobacter.</title>
        <authorList>
            <person name="Zhang S."/>
            <person name="Wang G."/>
        </authorList>
    </citation>
    <scope>NUCLEOTIDE SEQUENCE [LARGE SCALE GENOMIC DNA]</scope>
    <source>
        <strain evidence="3 4">GH1-9</strain>
    </source>
</reference>
<dbReference type="SUPFAM" id="SSF101874">
    <property type="entry name" value="YceI-like"/>
    <property type="match status" value="1"/>
</dbReference>
<protein>
    <recommendedName>
        <fullName evidence="2">Lipid/polyisoprenoid-binding YceI-like domain-containing protein</fullName>
    </recommendedName>
</protein>
<name>A0A0A0EY12_9GAMM</name>
<feature type="chain" id="PRO_5001962523" description="Lipid/polyisoprenoid-binding YceI-like domain-containing protein" evidence="1">
    <location>
        <begin position="26"/>
        <end position="189"/>
    </location>
</feature>
<dbReference type="STRING" id="1385517.N800_05595"/>
<accession>A0A0A0EY12</accession>
<gene>
    <name evidence="3" type="ORF">N800_05595</name>
</gene>
<evidence type="ECO:0000313" key="3">
    <source>
        <dbReference type="EMBL" id="KGM54047.1"/>
    </source>
</evidence>
<evidence type="ECO:0000259" key="2">
    <source>
        <dbReference type="SMART" id="SM00867"/>
    </source>
</evidence>
<dbReference type="SMART" id="SM00867">
    <property type="entry name" value="YceI"/>
    <property type="match status" value="1"/>
</dbReference>
<dbReference type="PANTHER" id="PTHR34406:SF1">
    <property type="entry name" value="PROTEIN YCEI"/>
    <property type="match status" value="1"/>
</dbReference>
<keyword evidence="4" id="KW-1185">Reference proteome</keyword>
<dbReference type="EMBL" id="AVPU01000017">
    <property type="protein sequence ID" value="KGM54047.1"/>
    <property type="molecule type" value="Genomic_DNA"/>
</dbReference>
<dbReference type="eggNOG" id="COG2353">
    <property type="taxonomic scope" value="Bacteria"/>
</dbReference>
<sequence>MAVTRRWFRWLAAAVCCAGAASAGAQEIDSERSRIGFELRTRWGQRVDGTFARHQGMVTALADGRQQVQLTLAAAAIEVADSTYYTVMARGPQFFDAARYPYIDFLSEPHREALVHDGGKLRGKLTLHGVTRSESFILQPAECARPGRDCDVVATGVINRADYGLSGYRLVLSDWVRFTMRVRLKNEDE</sequence>
<dbReference type="InterPro" id="IPR007372">
    <property type="entry name" value="Lipid/polyisoprenoid-bd_YceI"/>
</dbReference>
<organism evidence="3 4">
    <name type="scientific">Lysobacter daejeonensis GH1-9</name>
    <dbReference type="NCBI Taxonomy" id="1385517"/>
    <lineage>
        <taxon>Bacteria</taxon>
        <taxon>Pseudomonadati</taxon>
        <taxon>Pseudomonadota</taxon>
        <taxon>Gammaproteobacteria</taxon>
        <taxon>Lysobacterales</taxon>
        <taxon>Lysobacteraceae</taxon>
        <taxon>Aerolutibacter</taxon>
    </lineage>
</organism>
<evidence type="ECO:0000256" key="1">
    <source>
        <dbReference type="SAM" id="SignalP"/>
    </source>
</evidence>
<comment type="caution">
    <text evidence="3">The sequence shown here is derived from an EMBL/GenBank/DDBJ whole genome shotgun (WGS) entry which is preliminary data.</text>
</comment>
<dbReference type="Gene3D" id="2.40.128.110">
    <property type="entry name" value="Lipid/polyisoprenoid-binding, YceI-like"/>
    <property type="match status" value="1"/>
</dbReference>